<reference evidence="2" key="1">
    <citation type="journal article" date="2023" name="Nat. Plants">
        <title>Single-cell RNA sequencing provides a high-resolution roadmap for understanding the multicellular compartmentation of specialized metabolism.</title>
        <authorList>
            <person name="Sun S."/>
            <person name="Shen X."/>
            <person name="Li Y."/>
            <person name="Li Y."/>
            <person name="Wang S."/>
            <person name="Li R."/>
            <person name="Zhang H."/>
            <person name="Shen G."/>
            <person name="Guo B."/>
            <person name="Wei J."/>
            <person name="Xu J."/>
            <person name="St-Pierre B."/>
            <person name="Chen S."/>
            <person name="Sun C."/>
        </authorList>
    </citation>
    <scope>NUCLEOTIDE SEQUENCE [LARGE SCALE GENOMIC DNA]</scope>
</reference>
<dbReference type="Proteomes" id="UP001060085">
    <property type="component" value="Linkage Group LG02"/>
</dbReference>
<sequence length="1208" mass="136637">MRIFLNFPAILWVLFTLQGVASHGDHPLSRIAIHKAVAAVDNNAYIKASPSVLGLTGQNEEWITVEYFSPSPSVADWIGVFSPGNFRDILEFSIAYVSSSQLASSCDPSCISLLSSTSFPKQPKMVALSNVVAFANPNAPVYPRLAQGKTWDEMTVTWTSGYGINDAQPFVEWGPKGGEKRRSPAGSLTFDRNSMCGAPARTVGWRDPGFIHTSYLKELWPNALYTYRLGHRLFNGSYVWSQMYQFKASPYPGENSVQRAVIFGDMGKDEADGSNEYNNFQYGSLNTTKQLIKDLKNMDIVFHIGDICYANGYISQWDQFTSQVEPIASRVPYMIASGNHERDWPDSGSFYGSMDSGGECGVLAENMFYVPAENRANFWYATDYGMFRFCVADTEHDWREGTEQYNFIEHCLASVDRQKQPWLIFLAHRVLGYSSATWYADEGTFAEPMGRESLQKLWQKYKVDIAIYGHAHHYERTCPIYQNICTNDEKHFYKGTLNGTIHVVAGGGGAGLADFTTLQTKWSIFKDHDYGFVKLTAFDHSNLLFEYKKSSDGKVYDSFRISRDYRDMGMVLVFLNLLAILLAFLSLESVISHGVQPLSLIDIHKAVIAIDDQAYIRASPLVLGVNGQNKEWVTLHYGTRNPSNYDWVGVFSPANFSSSICPVEDYRVSPPVICTAPVKYQYANYSNPEYKHTGNGSLKLLLINQRSDFSFALFSGGLQNPKLVALSNAISFANPDAPLYPRLAQGKQWNEMTVTWTSGYGMNNADPFVEWGQKGGEQRRSIAVTLTFDRSSMCAAPARTVGWRDPGFIHTSFLKELWPNSVYTYKLGHRLFNGTYIWSEIYHFRASPYPGQTSLQRIVIFGDMGKGEEDGSLEYNNFQPGSLNTTKQLIEELNNIDIVFHIGDICYALGYLSQWDQFTSQIEPIASRVPYMIARFMNDNNFEHLSLPVAFRVILMFYFYSGNHERDWPGTGSFYGNMDSGGECGVLAETMFYVPAENRAKFWYYTDYGMFRFCIADTEHDWREGTEQYKFIEHCLSSVDRQKQPWLIFLAHRVLGYSSDASYAYEGSFAEPMGRESLQKLWQKYKVDLAIFGHVHNYERTCPVYQNTCTNNEKHFYKGPLNGTIHIAAGGAGASLSDFSSIQPIWSIFRDLDHGFVKLTAFDHSNLLFEYKRSRDGKVYDSFSISRDYRDILACSLGSCPSTTTLAS</sequence>
<proteinExistence type="predicted"/>
<accession>A0ACC0C1Y8</accession>
<organism evidence="1 2">
    <name type="scientific">Catharanthus roseus</name>
    <name type="common">Madagascar periwinkle</name>
    <name type="synonym">Vinca rosea</name>
    <dbReference type="NCBI Taxonomy" id="4058"/>
    <lineage>
        <taxon>Eukaryota</taxon>
        <taxon>Viridiplantae</taxon>
        <taxon>Streptophyta</taxon>
        <taxon>Embryophyta</taxon>
        <taxon>Tracheophyta</taxon>
        <taxon>Spermatophyta</taxon>
        <taxon>Magnoliopsida</taxon>
        <taxon>eudicotyledons</taxon>
        <taxon>Gunneridae</taxon>
        <taxon>Pentapetalae</taxon>
        <taxon>asterids</taxon>
        <taxon>lamiids</taxon>
        <taxon>Gentianales</taxon>
        <taxon>Apocynaceae</taxon>
        <taxon>Rauvolfioideae</taxon>
        <taxon>Vinceae</taxon>
        <taxon>Catharanthinae</taxon>
        <taxon>Catharanthus</taxon>
    </lineage>
</organism>
<evidence type="ECO:0000313" key="2">
    <source>
        <dbReference type="Proteomes" id="UP001060085"/>
    </source>
</evidence>
<protein>
    <submittedName>
        <fullName evidence="1">Uncharacterized protein</fullName>
    </submittedName>
</protein>
<dbReference type="EMBL" id="CM044702">
    <property type="protein sequence ID" value="KAI5678902.1"/>
    <property type="molecule type" value="Genomic_DNA"/>
</dbReference>
<evidence type="ECO:0000313" key="1">
    <source>
        <dbReference type="EMBL" id="KAI5678902.1"/>
    </source>
</evidence>
<keyword evidence="2" id="KW-1185">Reference proteome</keyword>
<name>A0ACC0C1Y8_CATRO</name>
<comment type="caution">
    <text evidence="1">The sequence shown here is derived from an EMBL/GenBank/DDBJ whole genome shotgun (WGS) entry which is preliminary data.</text>
</comment>
<gene>
    <name evidence="1" type="ORF">M9H77_09852</name>
</gene>